<dbReference type="PANTHER" id="PTHR33755">
    <property type="entry name" value="TOXIN PARE1-RELATED"/>
    <property type="match status" value="1"/>
</dbReference>
<dbReference type="InterPro" id="IPR007712">
    <property type="entry name" value="RelE/ParE_toxin"/>
</dbReference>
<keyword evidence="3" id="KW-0812">Transmembrane</keyword>
<evidence type="ECO:0000313" key="4">
    <source>
        <dbReference type="EMBL" id="RMQ26857.1"/>
    </source>
</evidence>
<keyword evidence="2" id="KW-1277">Toxin-antitoxin system</keyword>
<dbReference type="Proteomes" id="UP000273140">
    <property type="component" value="Unassembled WGS sequence"/>
</dbReference>
<keyword evidence="3" id="KW-0472">Membrane</keyword>
<dbReference type="InterPro" id="IPR051803">
    <property type="entry name" value="TA_system_RelE-like_toxin"/>
</dbReference>
<dbReference type="Pfam" id="PF05016">
    <property type="entry name" value="ParE_toxin"/>
    <property type="match status" value="1"/>
</dbReference>
<dbReference type="Gene3D" id="3.30.2310.20">
    <property type="entry name" value="RelE-like"/>
    <property type="match status" value="1"/>
</dbReference>
<evidence type="ECO:0000256" key="1">
    <source>
        <dbReference type="ARBA" id="ARBA00006226"/>
    </source>
</evidence>
<comment type="similarity">
    <text evidence="1">Belongs to the RelE toxin family.</text>
</comment>
<accession>A0A3M4KCH6</accession>
<dbReference type="AlphaFoldDB" id="A0A3M4KCH6"/>
<organism evidence="4 5">
    <name type="scientific">Pseudomonas syringae pv. actinidiae</name>
    <dbReference type="NCBI Taxonomy" id="103796"/>
    <lineage>
        <taxon>Bacteria</taxon>
        <taxon>Pseudomonadati</taxon>
        <taxon>Pseudomonadota</taxon>
        <taxon>Gammaproteobacteria</taxon>
        <taxon>Pseudomonadales</taxon>
        <taxon>Pseudomonadaceae</taxon>
        <taxon>Pseudomonas</taxon>
        <taxon>Pseudomonas syringae</taxon>
    </lineage>
</organism>
<dbReference type="EMBL" id="RBRB01000340">
    <property type="protein sequence ID" value="RMQ26857.1"/>
    <property type="molecule type" value="Genomic_DNA"/>
</dbReference>
<reference evidence="4 5" key="1">
    <citation type="submission" date="2018-08" db="EMBL/GenBank/DDBJ databases">
        <title>Recombination of ecologically and evolutionarily significant loci maintains genetic cohesion in the Pseudomonas syringae species complex.</title>
        <authorList>
            <person name="Dillon M."/>
            <person name="Thakur S."/>
            <person name="Almeida R.N.D."/>
            <person name="Weir B.S."/>
            <person name="Guttman D.S."/>
        </authorList>
    </citation>
    <scope>NUCLEOTIDE SEQUENCE [LARGE SCALE GENOMIC DNA]</scope>
    <source>
        <strain evidence="4 5">ICMP 19074</strain>
    </source>
</reference>
<evidence type="ECO:0000256" key="3">
    <source>
        <dbReference type="SAM" id="Phobius"/>
    </source>
</evidence>
<evidence type="ECO:0000256" key="2">
    <source>
        <dbReference type="ARBA" id="ARBA00022649"/>
    </source>
</evidence>
<proteinExistence type="inferred from homology"/>
<protein>
    <submittedName>
        <fullName evidence="4">Plasmid stabilization system</fullName>
    </submittedName>
</protein>
<sequence>MMAYSVEFAPEAMEQLAALYRYIAAAASPEIAQRYTDAIVTHCEELRTFPHRGNQRDDIRPGLRITNYRKRVVIAFAVGATQVSILGIFYGGQDFEVALQLDLDDSRP</sequence>
<feature type="transmembrane region" description="Helical" evidence="3">
    <location>
        <begin position="72"/>
        <end position="92"/>
    </location>
</feature>
<gene>
    <name evidence="4" type="ORF">ALQ07_03962</name>
</gene>
<dbReference type="InterPro" id="IPR035093">
    <property type="entry name" value="RelE/ParE_toxin_dom_sf"/>
</dbReference>
<name>A0A3M4KCH6_PSESF</name>
<comment type="caution">
    <text evidence="4">The sequence shown here is derived from an EMBL/GenBank/DDBJ whole genome shotgun (WGS) entry which is preliminary data.</text>
</comment>
<dbReference type="PANTHER" id="PTHR33755:SF6">
    <property type="entry name" value="PLASMID STABILIZATION SYSTEM PROTEIN"/>
    <property type="match status" value="1"/>
</dbReference>
<keyword evidence="3" id="KW-1133">Transmembrane helix</keyword>
<evidence type="ECO:0000313" key="5">
    <source>
        <dbReference type="Proteomes" id="UP000273140"/>
    </source>
</evidence>